<comment type="caution">
    <text evidence="1">The sequence shown here is derived from an EMBL/GenBank/DDBJ whole genome shotgun (WGS) entry which is preliminary data.</text>
</comment>
<sequence>MQTLNDGGVYVLKVVGNQVDSISKYVGPKADELIKYSGETYESMDKDLEKILENAYKYWVE</sequence>
<organism evidence="1 2">
    <name type="scientific">Muiribacterium halophilum</name>
    <dbReference type="NCBI Taxonomy" id="2053465"/>
    <lineage>
        <taxon>Bacteria</taxon>
        <taxon>Candidatus Muiribacteriota</taxon>
        <taxon>Candidatus Muiribacteriia</taxon>
        <taxon>Candidatus Muiribacteriales</taxon>
        <taxon>Candidatus Muiribacteriaceae</taxon>
        <taxon>Candidatus Muiribacterium</taxon>
    </lineage>
</organism>
<evidence type="ECO:0000313" key="1">
    <source>
        <dbReference type="EMBL" id="PLX17582.1"/>
    </source>
</evidence>
<reference evidence="1 2" key="1">
    <citation type="submission" date="2017-11" db="EMBL/GenBank/DDBJ databases">
        <title>Genome-resolved metagenomics identifies genetic mobility, metabolic interactions, and unexpected diversity in perchlorate-reducing communities.</title>
        <authorList>
            <person name="Barnum T.P."/>
            <person name="Figueroa I.A."/>
            <person name="Carlstrom C.I."/>
            <person name="Lucas L.N."/>
            <person name="Engelbrektson A.L."/>
            <person name="Coates J.D."/>
        </authorList>
    </citation>
    <scope>NUCLEOTIDE SEQUENCE [LARGE SCALE GENOMIC DNA]</scope>
    <source>
        <strain evidence="1">BM706</strain>
    </source>
</reference>
<proteinExistence type="predicted"/>
<name>A0A2N5ZG42_MUIH1</name>
<accession>A0A2N5ZG42</accession>
<dbReference type="EMBL" id="PKTG01000085">
    <property type="protein sequence ID" value="PLX17582.1"/>
    <property type="molecule type" value="Genomic_DNA"/>
</dbReference>
<gene>
    <name evidence="1" type="ORF">C0601_07445</name>
</gene>
<dbReference type="AlphaFoldDB" id="A0A2N5ZG42"/>
<protein>
    <submittedName>
        <fullName evidence="1">Uncharacterized protein</fullName>
    </submittedName>
</protein>
<dbReference type="Proteomes" id="UP000234857">
    <property type="component" value="Unassembled WGS sequence"/>
</dbReference>
<evidence type="ECO:0000313" key="2">
    <source>
        <dbReference type="Proteomes" id="UP000234857"/>
    </source>
</evidence>